<keyword evidence="7 9" id="KW-0411">Iron-sulfur</keyword>
<reference evidence="11" key="1">
    <citation type="journal article" date="2021" name="Front. Microbiol.">
        <title>Comprehensive Comparative Genomics and Phenotyping of Methylobacterium Species.</title>
        <authorList>
            <person name="Alessa O."/>
            <person name="Ogura Y."/>
            <person name="Fujitani Y."/>
            <person name="Takami H."/>
            <person name="Hayashi T."/>
            <person name="Sahin N."/>
            <person name="Tani A."/>
        </authorList>
    </citation>
    <scope>NUCLEOTIDE SEQUENCE</scope>
    <source>
        <strain evidence="11">DSM 19015</strain>
    </source>
</reference>
<comment type="function">
    <text evidence="9">Catalyzes the complex heterocyclic radical-mediated conversion of 6-carboxy-5,6,7,8-tetrahydropterin (CPH4) to 7-carboxy-7-deazaguanine (CDG), a step common to the biosynthetic pathways of all 7-deazapurine-containing compounds.</text>
</comment>
<comment type="similarity">
    <text evidence="9">Belongs to the radical SAM superfamily. 7-carboxy-7-deazaguanine synthase family.</text>
</comment>
<dbReference type="SFLD" id="SFLDF00376">
    <property type="entry name" value="7-carboxy-7-deazaguanine_synth"/>
    <property type="match status" value="1"/>
</dbReference>
<dbReference type="InterPro" id="IPR024924">
    <property type="entry name" value="7-CO-7-deazaguanine_synth-like"/>
</dbReference>
<feature type="binding site" evidence="9">
    <location>
        <begin position="173"/>
        <end position="176"/>
    </location>
    <ligand>
        <name>S-adenosyl-L-methionine</name>
        <dbReference type="ChEBI" id="CHEBI:59789"/>
    </ligand>
</feature>
<comment type="caution">
    <text evidence="11">The sequence shown here is derived from an EMBL/GenBank/DDBJ whole genome shotgun (WGS) entry which is preliminary data.</text>
</comment>
<evidence type="ECO:0000259" key="10">
    <source>
        <dbReference type="PROSITE" id="PS51918"/>
    </source>
</evidence>
<dbReference type="PANTHER" id="PTHR42836:SF1">
    <property type="entry name" value="7-CARBOXY-7-DEAZAGUANINE SYNTHASE"/>
    <property type="match status" value="1"/>
</dbReference>
<dbReference type="CDD" id="cd01335">
    <property type="entry name" value="Radical_SAM"/>
    <property type="match status" value="1"/>
</dbReference>
<reference evidence="11" key="2">
    <citation type="submission" date="2021-08" db="EMBL/GenBank/DDBJ databases">
        <authorList>
            <person name="Tani A."/>
            <person name="Ola A."/>
            <person name="Ogura Y."/>
            <person name="Katsura K."/>
            <person name="Hayashi T."/>
        </authorList>
    </citation>
    <scope>NUCLEOTIDE SEQUENCE</scope>
    <source>
        <strain evidence="11">DSM 19015</strain>
    </source>
</reference>
<dbReference type="InterPro" id="IPR030977">
    <property type="entry name" value="QueE_Cx14CxxC"/>
</dbReference>
<feature type="binding site" evidence="9">
    <location>
        <position position="90"/>
    </location>
    <ligand>
        <name>substrate</name>
    </ligand>
</feature>
<dbReference type="Gene3D" id="3.20.20.70">
    <property type="entry name" value="Aldolase class I"/>
    <property type="match status" value="1"/>
</dbReference>
<organism evidence="11 12">
    <name type="scientific">Methylobacterium iners</name>
    <dbReference type="NCBI Taxonomy" id="418707"/>
    <lineage>
        <taxon>Bacteria</taxon>
        <taxon>Pseudomonadati</taxon>
        <taxon>Pseudomonadota</taxon>
        <taxon>Alphaproteobacteria</taxon>
        <taxon>Hyphomicrobiales</taxon>
        <taxon>Methylobacteriaceae</taxon>
        <taxon>Methylobacterium</taxon>
    </lineage>
</organism>
<feature type="binding site" evidence="9">
    <location>
        <position position="27"/>
    </location>
    <ligand>
        <name>substrate</name>
    </ligand>
</feature>
<evidence type="ECO:0000313" key="12">
    <source>
        <dbReference type="Proteomes" id="UP001055125"/>
    </source>
</evidence>
<comment type="catalytic activity">
    <reaction evidence="9">
        <text>6-carboxy-5,6,7,8-tetrahydropterin + H(+) = 7-carboxy-7-carbaguanine + NH4(+)</text>
        <dbReference type="Rhea" id="RHEA:27974"/>
        <dbReference type="ChEBI" id="CHEBI:15378"/>
        <dbReference type="ChEBI" id="CHEBI:28938"/>
        <dbReference type="ChEBI" id="CHEBI:61032"/>
        <dbReference type="ChEBI" id="CHEBI:61036"/>
        <dbReference type="EC" id="4.3.99.3"/>
    </reaction>
</comment>
<feature type="binding site" evidence="9">
    <location>
        <position position="92"/>
    </location>
    <ligand>
        <name>S-adenosyl-L-methionine</name>
        <dbReference type="ChEBI" id="CHEBI:59789"/>
    </ligand>
</feature>
<comment type="cofactor">
    <cofactor evidence="9">
        <name>Mg(2+)</name>
        <dbReference type="ChEBI" id="CHEBI:18420"/>
    </cofactor>
</comment>
<keyword evidence="6 9" id="KW-0408">Iron</keyword>
<dbReference type="InterPro" id="IPR013785">
    <property type="entry name" value="Aldolase_TIM"/>
</dbReference>
<evidence type="ECO:0000256" key="6">
    <source>
        <dbReference type="ARBA" id="ARBA00023004"/>
    </source>
</evidence>
<dbReference type="RefSeq" id="WP_238245907.1">
    <property type="nucleotide sequence ID" value="NZ_BPQP01000069.1"/>
</dbReference>
<evidence type="ECO:0000256" key="9">
    <source>
        <dbReference type="HAMAP-Rule" id="MF_00917"/>
    </source>
</evidence>
<dbReference type="SUPFAM" id="SSF102114">
    <property type="entry name" value="Radical SAM enzymes"/>
    <property type="match status" value="1"/>
</dbReference>
<evidence type="ECO:0000256" key="3">
    <source>
        <dbReference type="ARBA" id="ARBA00022723"/>
    </source>
</evidence>
<evidence type="ECO:0000256" key="8">
    <source>
        <dbReference type="ARBA" id="ARBA00023239"/>
    </source>
</evidence>
<gene>
    <name evidence="9 11" type="primary">queE</name>
    <name evidence="11" type="ORF">OCOJLMKI_4043</name>
</gene>
<feature type="binding site" evidence="9">
    <location>
        <position position="31"/>
    </location>
    <ligand>
        <name>[4Fe-4S] cluster</name>
        <dbReference type="ChEBI" id="CHEBI:49883"/>
        <note>4Fe-4S-S-AdoMet</note>
    </ligand>
</feature>
<dbReference type="InterPro" id="IPR007197">
    <property type="entry name" value="rSAM"/>
</dbReference>
<feature type="binding site" evidence="9">
    <location>
        <begin position="48"/>
        <end position="50"/>
    </location>
    <ligand>
        <name>S-adenosyl-L-methionine</name>
        <dbReference type="ChEBI" id="CHEBI:59789"/>
    </ligand>
</feature>
<keyword evidence="5 9" id="KW-0460">Magnesium</keyword>
<feature type="domain" description="Radical SAM core" evidence="10">
    <location>
        <begin position="18"/>
        <end position="210"/>
    </location>
</feature>
<comment type="pathway">
    <text evidence="9">Purine metabolism; 7-cyano-7-deazaguanine biosynthesis.</text>
</comment>
<protein>
    <recommendedName>
        <fullName evidence="9">7-carboxy-7-deazaguanine synthase</fullName>
        <shortName evidence="9">CDG synthase</shortName>
        <ecNumber evidence="9">4.3.99.3</ecNumber>
    </recommendedName>
    <alternativeName>
        <fullName evidence="9">Queuosine biosynthesis protein QueE</fullName>
    </alternativeName>
</protein>
<keyword evidence="12" id="KW-1185">Reference proteome</keyword>
<dbReference type="SFLD" id="SFLDS00029">
    <property type="entry name" value="Radical_SAM"/>
    <property type="match status" value="1"/>
</dbReference>
<evidence type="ECO:0000313" key="11">
    <source>
        <dbReference type="EMBL" id="GJD96818.1"/>
    </source>
</evidence>
<dbReference type="EC" id="4.3.99.3" evidence="9"/>
<evidence type="ECO:0000256" key="4">
    <source>
        <dbReference type="ARBA" id="ARBA00022785"/>
    </source>
</evidence>
<feature type="binding site" evidence="9">
    <location>
        <begin position="133"/>
        <end position="135"/>
    </location>
    <ligand>
        <name>S-adenosyl-L-methionine</name>
        <dbReference type="ChEBI" id="CHEBI:59789"/>
    </ligand>
</feature>
<dbReference type="Pfam" id="PF04055">
    <property type="entry name" value="Radical_SAM"/>
    <property type="match status" value="1"/>
</dbReference>
<dbReference type="PANTHER" id="PTHR42836">
    <property type="entry name" value="7-CARBOXY-7-DEAZAGUANINE SYNTHASE"/>
    <property type="match status" value="1"/>
</dbReference>
<sequence>MAYAVKELFHTLQGEGAQAGRAAVFCRFSGCNLWSGREEDRAEAACRFCDTDFVGMDGEGGGRFADAQALAGAIAATWAGGSHHRYVVFTGGEPLLQLDSALIDAVHARDFEIAVETNGTLPAPAGIDWICVSPKAGNPLVQTSGHELKLVYPQSGLDLDALAALGFRHHWLQPMDGPEGPANTQAAIERCRRDARWRLSLQTHKIIGIP</sequence>
<keyword evidence="2 9" id="KW-0949">S-adenosyl-L-methionine</keyword>
<accession>A0ABQ4S120</accession>
<evidence type="ECO:0000256" key="7">
    <source>
        <dbReference type="ARBA" id="ARBA00023014"/>
    </source>
</evidence>
<evidence type="ECO:0000256" key="2">
    <source>
        <dbReference type="ARBA" id="ARBA00022691"/>
    </source>
</evidence>
<comment type="subunit">
    <text evidence="9">Homodimer.</text>
</comment>
<feature type="binding site" evidence="9">
    <location>
        <position position="51"/>
    </location>
    <ligand>
        <name>Mg(2+)</name>
        <dbReference type="ChEBI" id="CHEBI:18420"/>
    </ligand>
</feature>
<comment type="cofactor">
    <cofactor evidence="9">
        <name>S-adenosyl-L-methionine</name>
        <dbReference type="ChEBI" id="CHEBI:59789"/>
    </cofactor>
    <text evidence="9">Binds 1 S-adenosyl-L-methionine per subunit.</text>
</comment>
<dbReference type="HAMAP" id="MF_00917">
    <property type="entry name" value="QueE"/>
    <property type="match status" value="1"/>
</dbReference>
<dbReference type="Proteomes" id="UP001055125">
    <property type="component" value="Unassembled WGS sequence"/>
</dbReference>
<feature type="binding site" evidence="9">
    <location>
        <begin position="12"/>
        <end position="14"/>
    </location>
    <ligand>
        <name>substrate</name>
    </ligand>
</feature>
<dbReference type="PIRSF" id="PIRSF000370">
    <property type="entry name" value="QueE"/>
    <property type="match status" value="1"/>
</dbReference>
<dbReference type="PROSITE" id="PS51918">
    <property type="entry name" value="RADICAL_SAM"/>
    <property type="match status" value="1"/>
</dbReference>
<evidence type="ECO:0000256" key="5">
    <source>
        <dbReference type="ARBA" id="ARBA00022842"/>
    </source>
</evidence>
<dbReference type="NCBIfam" id="TIGR04508">
    <property type="entry name" value="queE_Cx14CxxC"/>
    <property type="match status" value="1"/>
</dbReference>
<feature type="binding site" evidence="9">
    <location>
        <position position="49"/>
    </location>
    <ligand>
        <name>[4Fe-4S] cluster</name>
        <dbReference type="ChEBI" id="CHEBI:49883"/>
        <note>4Fe-4S-S-AdoMet</note>
    </ligand>
</feature>
<keyword evidence="3 9" id="KW-0479">Metal-binding</keyword>
<keyword evidence="4 9" id="KW-0671">Queuosine biosynthesis</keyword>
<name>A0ABQ4S120_9HYPH</name>
<comment type="cofactor">
    <cofactor evidence="9">
        <name>[4Fe-4S] cluster</name>
        <dbReference type="ChEBI" id="CHEBI:49883"/>
    </cofactor>
    <text evidence="9">Binds 1 [4Fe-4S] cluster. The cluster is coordinated with 3 cysteines and an exchangeable S-adenosyl-L-methionine.</text>
</comment>
<feature type="binding site" evidence="9">
    <location>
        <position position="210"/>
    </location>
    <ligand>
        <name>substrate</name>
    </ligand>
</feature>
<keyword evidence="1 9" id="KW-0004">4Fe-4S</keyword>
<keyword evidence="8 9" id="KW-0456">Lyase</keyword>
<evidence type="ECO:0000256" key="1">
    <source>
        <dbReference type="ARBA" id="ARBA00022485"/>
    </source>
</evidence>
<dbReference type="EMBL" id="BPQP01000069">
    <property type="protein sequence ID" value="GJD96818.1"/>
    <property type="molecule type" value="Genomic_DNA"/>
</dbReference>
<proteinExistence type="inferred from homology"/>
<feature type="binding site" evidence="9">
    <location>
        <position position="46"/>
    </location>
    <ligand>
        <name>[4Fe-4S] cluster</name>
        <dbReference type="ChEBI" id="CHEBI:49883"/>
        <note>4Fe-4S-S-AdoMet</note>
    </ligand>
</feature>
<dbReference type="InterPro" id="IPR058240">
    <property type="entry name" value="rSAM_sf"/>
</dbReference>